<dbReference type="AlphaFoldDB" id="A0A1I8C2F5"/>
<dbReference type="InterPro" id="IPR043136">
    <property type="entry name" value="B30.2/SPRY_sf"/>
</dbReference>
<evidence type="ECO:0000313" key="2">
    <source>
        <dbReference type="WBParaSite" id="MhA1_Contig934.frz3.gene1"/>
    </source>
</evidence>
<reference evidence="2" key="1">
    <citation type="submission" date="2016-11" db="UniProtKB">
        <authorList>
            <consortium name="WormBaseParasite"/>
        </authorList>
    </citation>
    <scope>IDENTIFICATION</scope>
</reference>
<organism evidence="1 2">
    <name type="scientific">Meloidogyne hapla</name>
    <name type="common">Root-knot nematode worm</name>
    <dbReference type="NCBI Taxonomy" id="6305"/>
    <lineage>
        <taxon>Eukaryota</taxon>
        <taxon>Metazoa</taxon>
        <taxon>Ecdysozoa</taxon>
        <taxon>Nematoda</taxon>
        <taxon>Chromadorea</taxon>
        <taxon>Rhabditida</taxon>
        <taxon>Tylenchina</taxon>
        <taxon>Tylenchomorpha</taxon>
        <taxon>Tylenchoidea</taxon>
        <taxon>Meloidogynidae</taxon>
        <taxon>Meloidogyninae</taxon>
        <taxon>Meloidogyne</taxon>
    </lineage>
</organism>
<protein>
    <submittedName>
        <fullName evidence="2">SPRY domain-containing protein</fullName>
    </submittedName>
</protein>
<accession>A0A1I8C2F5</accession>
<sequence>MTEEGSSNSDFDLVQIVFNQNNNDDLDIQTKFNNLLIKFNEEKEKNVLLEKEINECFIQIKNKWKEIVGRNCCSNKCINTDKPIGNCIKGNGYINLIDDENIKYINCVERKGYDKDIRIYAEKQFENPEDYINYSLIYFEIKCKIEGENGYKNWMNIGLRNGNDVDIVLIAEDGVIKDEEDEEFKLENFSWNDGDIFGCGLVYPPTEKSEKFNYVFFTKNGKQIGKATILHYDSYKPYVILRCCSVETNFGNNLKEKPFIYDISKHFVIKEFYEDSDVD</sequence>
<keyword evidence="1" id="KW-1185">Reference proteome</keyword>
<dbReference type="Gene3D" id="2.60.120.920">
    <property type="match status" value="1"/>
</dbReference>
<dbReference type="Proteomes" id="UP000095281">
    <property type="component" value="Unplaced"/>
</dbReference>
<dbReference type="WBParaSite" id="MhA1_Contig934.frz3.gene1">
    <property type="protein sequence ID" value="MhA1_Contig934.frz3.gene1"/>
    <property type="gene ID" value="MhA1_Contig934.frz3.gene1"/>
</dbReference>
<name>A0A1I8C2F5_MELHA</name>
<proteinExistence type="predicted"/>
<evidence type="ECO:0000313" key="1">
    <source>
        <dbReference type="Proteomes" id="UP000095281"/>
    </source>
</evidence>